<dbReference type="AlphaFoldDB" id="A0A6M3JR33"/>
<evidence type="ECO:0000313" key="1">
    <source>
        <dbReference type="EMBL" id="QJA72396.1"/>
    </source>
</evidence>
<evidence type="ECO:0000313" key="2">
    <source>
        <dbReference type="EMBL" id="QJA98145.1"/>
    </source>
</evidence>
<reference evidence="1" key="1">
    <citation type="submission" date="2020-03" db="EMBL/GenBank/DDBJ databases">
        <title>The deep terrestrial virosphere.</title>
        <authorList>
            <person name="Holmfeldt K."/>
            <person name="Nilsson E."/>
            <person name="Simone D."/>
            <person name="Lopez-Fernandez M."/>
            <person name="Wu X."/>
            <person name="de Brujin I."/>
            <person name="Lundin D."/>
            <person name="Andersson A."/>
            <person name="Bertilsson S."/>
            <person name="Dopson M."/>
        </authorList>
    </citation>
    <scope>NUCLEOTIDE SEQUENCE</scope>
    <source>
        <strain evidence="1">MM415A02770</strain>
        <strain evidence="2">MM415B05637</strain>
    </source>
</reference>
<dbReference type="EMBL" id="MT141948">
    <property type="protein sequence ID" value="QJA72396.1"/>
    <property type="molecule type" value="Genomic_DNA"/>
</dbReference>
<gene>
    <name evidence="1" type="ORF">MM415A02770_0007</name>
    <name evidence="2" type="ORF">MM415B05637_0005</name>
</gene>
<dbReference type="EMBL" id="MT143556">
    <property type="protein sequence ID" value="QJA98145.1"/>
    <property type="molecule type" value="Genomic_DNA"/>
</dbReference>
<sequence length="39" mass="4499">MITGICKAKDLIKEITFRWHKIGPVWELDGTDTEIIGRN</sequence>
<accession>A0A6M3JR33</accession>
<proteinExistence type="predicted"/>
<name>A0A6M3JR33_9ZZZZ</name>
<organism evidence="1">
    <name type="scientific">viral metagenome</name>
    <dbReference type="NCBI Taxonomy" id="1070528"/>
    <lineage>
        <taxon>unclassified sequences</taxon>
        <taxon>metagenomes</taxon>
        <taxon>organismal metagenomes</taxon>
    </lineage>
</organism>
<protein>
    <submittedName>
        <fullName evidence="1">Uncharacterized protein</fullName>
    </submittedName>
</protein>